<dbReference type="Pfam" id="PF00005">
    <property type="entry name" value="ABC_tran"/>
    <property type="match status" value="1"/>
</dbReference>
<protein>
    <recommendedName>
        <fullName evidence="4">ABC transporter domain-containing protein</fullName>
    </recommendedName>
</protein>
<dbReference type="PANTHER" id="PTHR45772">
    <property type="entry name" value="CONSERVED COMPONENT OF ABC TRANSPORTER FOR NATURAL AMINO ACIDS-RELATED"/>
    <property type="match status" value="1"/>
</dbReference>
<keyword evidence="1" id="KW-0813">Transport</keyword>
<dbReference type="Gene3D" id="3.40.50.300">
    <property type="entry name" value="P-loop containing nucleotide triphosphate hydrolases"/>
    <property type="match status" value="1"/>
</dbReference>
<keyword evidence="3" id="KW-0067">ATP-binding</keyword>
<dbReference type="PROSITE" id="PS00211">
    <property type="entry name" value="ABC_TRANSPORTER_1"/>
    <property type="match status" value="1"/>
</dbReference>
<dbReference type="GO" id="GO:0005886">
    <property type="term" value="C:plasma membrane"/>
    <property type="evidence" value="ECO:0007669"/>
    <property type="project" value="TreeGrafter"/>
</dbReference>
<evidence type="ECO:0000259" key="4">
    <source>
        <dbReference type="PROSITE" id="PS50893"/>
    </source>
</evidence>
<dbReference type="RefSeq" id="WP_038050585.1">
    <property type="nucleotide sequence ID" value="NZ_JMFG01000051.1"/>
</dbReference>
<dbReference type="Proteomes" id="UP000027284">
    <property type="component" value="Unassembled WGS sequence"/>
</dbReference>
<accession>A0A062XWG6</accession>
<dbReference type="InterPro" id="IPR003439">
    <property type="entry name" value="ABC_transporter-like_ATP-bd"/>
</dbReference>
<dbReference type="InterPro" id="IPR017871">
    <property type="entry name" value="ABC_transporter-like_CS"/>
</dbReference>
<dbReference type="InterPro" id="IPR051120">
    <property type="entry name" value="ABC_AA/LPS_Transport"/>
</dbReference>
<dbReference type="AlphaFoldDB" id="A0A062XWG6"/>
<dbReference type="EMBL" id="JMFG01000051">
    <property type="protein sequence ID" value="KDA52845.1"/>
    <property type="molecule type" value="Genomic_DNA"/>
</dbReference>
<name>A0A062XWG6_9BACT</name>
<dbReference type="GO" id="GO:0005524">
    <property type="term" value="F:ATP binding"/>
    <property type="evidence" value="ECO:0007669"/>
    <property type="project" value="UniProtKB-KW"/>
</dbReference>
<evidence type="ECO:0000256" key="1">
    <source>
        <dbReference type="ARBA" id="ARBA00022448"/>
    </source>
</evidence>
<dbReference type="InterPro" id="IPR027417">
    <property type="entry name" value="P-loop_NTPase"/>
</dbReference>
<sequence length="200" mass="21709">IAQMGIGRLFQDVRVFPKLTVLENLLVARPHQRGEGVLAALLARRTVARDERAAALVAQKWLDFVGLTDHIHRPAGALSYGQQKLLAIARLLAAGSEVVLLDEPTAGVNPALVSRLLYLIRKLAEEGRTVVLIEHNMNVVLDVSDWVYFLSDGAVTAFGLPCEVLSDQNVRAAYLGVGGRLETVSRSYKASEGSDRRNGG</sequence>
<gene>
    <name evidence="5" type="ORF">EG19_10105</name>
</gene>
<evidence type="ECO:0000313" key="5">
    <source>
        <dbReference type="EMBL" id="KDA52845.1"/>
    </source>
</evidence>
<organism evidence="5 6">
    <name type="scientific">Thermoanaerobaculum aquaticum</name>
    <dbReference type="NCBI Taxonomy" id="1312852"/>
    <lineage>
        <taxon>Bacteria</taxon>
        <taxon>Pseudomonadati</taxon>
        <taxon>Acidobacteriota</taxon>
        <taxon>Thermoanaerobaculia</taxon>
        <taxon>Thermoanaerobaculales</taxon>
        <taxon>Thermoanaerobaculaceae</taxon>
        <taxon>Thermoanaerobaculum</taxon>
    </lineage>
</organism>
<keyword evidence="2" id="KW-0547">Nucleotide-binding</keyword>
<evidence type="ECO:0000313" key="6">
    <source>
        <dbReference type="Proteomes" id="UP000027284"/>
    </source>
</evidence>
<reference evidence="5 6" key="1">
    <citation type="submission" date="2014-04" db="EMBL/GenBank/DDBJ databases">
        <title>The Genome Sequence of Thermoanaerobaculum aquaticum MP-01, The First Cultivated Group 23 Acidobacterium.</title>
        <authorList>
            <person name="Stamps B.W."/>
            <person name="Losey N.A."/>
            <person name="Lawson P.A."/>
            <person name="Stevenson B.S."/>
        </authorList>
    </citation>
    <scope>NUCLEOTIDE SEQUENCE [LARGE SCALE GENOMIC DNA]</scope>
    <source>
        <strain evidence="5 6">MP-01</strain>
    </source>
</reference>
<feature type="non-terminal residue" evidence="5">
    <location>
        <position position="1"/>
    </location>
</feature>
<dbReference type="PROSITE" id="PS50893">
    <property type="entry name" value="ABC_TRANSPORTER_2"/>
    <property type="match status" value="1"/>
</dbReference>
<proteinExistence type="predicted"/>
<keyword evidence="6" id="KW-1185">Reference proteome</keyword>
<dbReference type="SUPFAM" id="SSF52540">
    <property type="entry name" value="P-loop containing nucleoside triphosphate hydrolases"/>
    <property type="match status" value="1"/>
</dbReference>
<dbReference type="STRING" id="1312852.EG19_10105"/>
<evidence type="ECO:0000256" key="3">
    <source>
        <dbReference type="ARBA" id="ARBA00022840"/>
    </source>
</evidence>
<dbReference type="GO" id="GO:0016887">
    <property type="term" value="F:ATP hydrolysis activity"/>
    <property type="evidence" value="ECO:0007669"/>
    <property type="project" value="InterPro"/>
</dbReference>
<feature type="domain" description="ABC transporter" evidence="4">
    <location>
        <begin position="1"/>
        <end position="177"/>
    </location>
</feature>
<dbReference type="OrthoDB" id="9805514at2"/>
<evidence type="ECO:0000256" key="2">
    <source>
        <dbReference type="ARBA" id="ARBA00022741"/>
    </source>
</evidence>
<comment type="caution">
    <text evidence="5">The sequence shown here is derived from an EMBL/GenBank/DDBJ whole genome shotgun (WGS) entry which is preliminary data.</text>
</comment>